<sequence length="145" mass="16832">MANVGIPVQISLKTRMNQDGQTETTELIVFGKYYEKANTSFLIYDEVTDGGEVHTIVKYKEETVQIIRRGAVNMRLAFRKKERLGGTFQTKAGTLLLQTETDSIDFHWDQKNKSGIIDVNYHFFMEQMEVGYYQLSFTFKEEHQS</sequence>
<dbReference type="EMBL" id="CP106878">
    <property type="protein sequence ID" value="WAA09631.1"/>
    <property type="molecule type" value="Genomic_DNA"/>
</dbReference>
<reference evidence="1" key="1">
    <citation type="submission" date="2022-09" db="EMBL/GenBank/DDBJ databases">
        <title>Complete Genomes of Fervidibacillus albus and Fervidibacillus halotolerans isolated from tidal flat sediments.</title>
        <authorList>
            <person name="Kwon K.K."/>
            <person name="Yang S.-H."/>
            <person name="Park M.J."/>
            <person name="Oh H.-M."/>
        </authorList>
    </citation>
    <scope>NUCLEOTIDE SEQUENCE</scope>
    <source>
        <strain evidence="1">MEBiC13591</strain>
    </source>
</reference>
<dbReference type="InterPro" id="IPR015231">
    <property type="entry name" value="DUF1934"/>
</dbReference>
<dbReference type="Pfam" id="PF09148">
    <property type="entry name" value="DUF1934"/>
    <property type="match status" value="1"/>
</dbReference>
<name>A0A9E8RVM1_9BACI</name>
<protein>
    <submittedName>
        <fullName evidence="1">DUF1934 domain-containing protein</fullName>
    </submittedName>
</protein>
<keyword evidence="2" id="KW-1185">Reference proteome</keyword>
<evidence type="ECO:0000313" key="1">
    <source>
        <dbReference type="EMBL" id="WAA09631.1"/>
    </source>
</evidence>
<accession>A0A9E8RVM1</accession>
<evidence type="ECO:0000313" key="2">
    <source>
        <dbReference type="Proteomes" id="UP001164718"/>
    </source>
</evidence>
<dbReference type="KEGG" id="faf:OE104_14080"/>
<dbReference type="AlphaFoldDB" id="A0A9E8RVM1"/>
<dbReference type="InterPro" id="IPR012674">
    <property type="entry name" value="Calycin"/>
</dbReference>
<dbReference type="Proteomes" id="UP001164718">
    <property type="component" value="Chromosome"/>
</dbReference>
<gene>
    <name evidence="1" type="ORF">OE104_14080</name>
</gene>
<dbReference type="SUPFAM" id="SSF50814">
    <property type="entry name" value="Lipocalins"/>
    <property type="match status" value="1"/>
</dbReference>
<dbReference type="Gene3D" id="2.40.128.20">
    <property type="match status" value="1"/>
</dbReference>
<dbReference type="RefSeq" id="WP_275417412.1">
    <property type="nucleotide sequence ID" value="NZ_CP106878.1"/>
</dbReference>
<proteinExistence type="predicted"/>
<organism evidence="1 2">
    <name type="scientific">Fervidibacillus albus</name>
    <dbReference type="NCBI Taxonomy" id="2980026"/>
    <lineage>
        <taxon>Bacteria</taxon>
        <taxon>Bacillati</taxon>
        <taxon>Bacillota</taxon>
        <taxon>Bacilli</taxon>
        <taxon>Bacillales</taxon>
        <taxon>Bacillaceae</taxon>
        <taxon>Fervidibacillus</taxon>
    </lineage>
</organism>